<dbReference type="RefSeq" id="WP_074918336.1">
    <property type="nucleotide sequence ID" value="NZ_CP081135.1"/>
</dbReference>
<reference evidence="3 4" key="1">
    <citation type="journal article" date="2023" name="Int. J. Syst. Evol. Microbiol.">
        <title>Terrisporobacter hibernicus sp. nov., isolated from bovine faeces in Northern Ireland.</title>
        <authorList>
            <person name="Mitchell M."/>
            <person name="Nguyen S.V."/>
            <person name="Connor M."/>
            <person name="Fairley D.J."/>
            <person name="Donoghue O."/>
            <person name="Marshall H."/>
            <person name="Koolman L."/>
            <person name="McMullan G."/>
            <person name="Schaffer K.E."/>
            <person name="McGrath J.W."/>
            <person name="Fanning S."/>
        </authorList>
    </citation>
    <scope>NUCLEOTIDE SEQUENCE [LARGE SCALE GENOMIC DNA]</scope>
    <source>
        <strain evidence="3 4">MCA3</strain>
    </source>
</reference>
<dbReference type="Gene3D" id="3.30.505.50">
    <property type="entry name" value="Sigma 54 modulation/S30EA ribosomal protein, C-terminal domain"/>
    <property type="match status" value="1"/>
</dbReference>
<dbReference type="Pfam" id="PF16321">
    <property type="entry name" value="Ribosom_S30AE_C"/>
    <property type="match status" value="1"/>
</dbReference>
<evidence type="ECO:0000313" key="4">
    <source>
        <dbReference type="Proteomes" id="UP001198983"/>
    </source>
</evidence>
<sequence>MKINIVTKKIELTNSIKEKIENTFYNLEKYLSSDTDVHVKLDVTKRSQKIEVTIFTKNGTIIRAEDSKNDLYNAIDEVYDKLYKQIRKLKTQLINKNRTNESIRFNNINEFDDMNIESENTIKKVKKFNLDKPITTEDAIMQMDLLGHNFFVFRNLDSEDINIIYKRHDGYGLIEQI</sequence>
<dbReference type="InterPro" id="IPR032528">
    <property type="entry name" value="Ribosom_S30AE_C"/>
</dbReference>
<dbReference type="EMBL" id="CP081135">
    <property type="protein sequence ID" value="UEL48421.1"/>
    <property type="molecule type" value="Genomic_DNA"/>
</dbReference>
<keyword evidence="1" id="KW-0810">Translation regulation</keyword>
<dbReference type="InterPro" id="IPR050574">
    <property type="entry name" value="HPF/YfiA_ribosome-assoc"/>
</dbReference>
<dbReference type="GO" id="GO:0022627">
    <property type="term" value="C:cytosolic small ribosomal subunit"/>
    <property type="evidence" value="ECO:0007669"/>
    <property type="project" value="TreeGrafter"/>
</dbReference>
<keyword evidence="4" id="KW-1185">Reference proteome</keyword>
<organism evidence="3 4">
    <name type="scientific">Terrisporobacter hibernicus</name>
    <dbReference type="NCBI Taxonomy" id="2813371"/>
    <lineage>
        <taxon>Bacteria</taxon>
        <taxon>Bacillati</taxon>
        <taxon>Bacillota</taxon>
        <taxon>Clostridia</taxon>
        <taxon>Peptostreptococcales</taxon>
        <taxon>Peptostreptococcaceae</taxon>
        <taxon>Terrisporobacter</taxon>
    </lineage>
</organism>
<feature type="domain" description="Sigma 54 modulation/S30EA ribosomal protein C-terminal" evidence="2">
    <location>
        <begin position="118"/>
        <end position="173"/>
    </location>
</feature>
<evidence type="ECO:0000313" key="3">
    <source>
        <dbReference type="EMBL" id="UEL48421.1"/>
    </source>
</evidence>
<dbReference type="InterPro" id="IPR038416">
    <property type="entry name" value="Ribosom_S30AE_C_sf"/>
</dbReference>
<evidence type="ECO:0000256" key="1">
    <source>
        <dbReference type="ARBA" id="ARBA00022845"/>
    </source>
</evidence>
<dbReference type="Proteomes" id="UP001198983">
    <property type="component" value="Chromosome"/>
</dbReference>
<dbReference type="GO" id="GO:0045900">
    <property type="term" value="P:negative regulation of translational elongation"/>
    <property type="evidence" value="ECO:0007669"/>
    <property type="project" value="TreeGrafter"/>
</dbReference>
<name>A0AAX2ZHA5_9FIRM</name>
<dbReference type="GO" id="GO:0043024">
    <property type="term" value="F:ribosomal small subunit binding"/>
    <property type="evidence" value="ECO:0007669"/>
    <property type="project" value="TreeGrafter"/>
</dbReference>
<accession>A0AAX2ZHA5</accession>
<proteinExistence type="predicted"/>
<dbReference type="InterPro" id="IPR003489">
    <property type="entry name" value="RHF/RaiA"/>
</dbReference>
<dbReference type="KEGG" id="tem:JW646_02915"/>
<dbReference type="Gene3D" id="3.30.160.100">
    <property type="entry name" value="Ribosome hibernation promotion factor-like"/>
    <property type="match status" value="1"/>
</dbReference>
<dbReference type="CDD" id="cd00552">
    <property type="entry name" value="RaiA"/>
    <property type="match status" value="1"/>
</dbReference>
<dbReference type="InterPro" id="IPR036567">
    <property type="entry name" value="RHF-like"/>
</dbReference>
<protein>
    <submittedName>
        <fullName evidence="3">Ribosome-associated translation inhibitor RaiA</fullName>
    </submittedName>
</protein>
<dbReference type="AlphaFoldDB" id="A0AAX2ZHA5"/>
<evidence type="ECO:0000259" key="2">
    <source>
        <dbReference type="Pfam" id="PF16321"/>
    </source>
</evidence>
<dbReference type="Pfam" id="PF02482">
    <property type="entry name" value="Ribosomal_S30AE"/>
    <property type="match status" value="1"/>
</dbReference>
<dbReference type="NCBIfam" id="TIGR00741">
    <property type="entry name" value="yfiA"/>
    <property type="match status" value="1"/>
</dbReference>
<dbReference type="PANTHER" id="PTHR33231:SF1">
    <property type="entry name" value="30S RIBOSOMAL PROTEIN"/>
    <property type="match status" value="1"/>
</dbReference>
<gene>
    <name evidence="3" type="primary">raiA</name>
    <name evidence="3" type="ORF">JW646_02915</name>
</gene>
<dbReference type="PANTHER" id="PTHR33231">
    <property type="entry name" value="30S RIBOSOMAL PROTEIN"/>
    <property type="match status" value="1"/>
</dbReference>
<dbReference type="SUPFAM" id="SSF69754">
    <property type="entry name" value="Ribosome binding protein Y (YfiA homologue)"/>
    <property type="match status" value="1"/>
</dbReference>